<protein>
    <submittedName>
        <fullName evidence="3">Uncharacterized protein</fullName>
    </submittedName>
</protein>
<keyword evidence="2" id="KW-0812">Transmembrane</keyword>
<dbReference type="OrthoDB" id="3358294at2759"/>
<feature type="region of interest" description="Disordered" evidence="1">
    <location>
        <begin position="1"/>
        <end position="26"/>
    </location>
</feature>
<keyword evidence="2" id="KW-1133">Transmembrane helix</keyword>
<reference evidence="3" key="1">
    <citation type="submission" date="2020-07" db="EMBL/GenBank/DDBJ databases">
        <title>Draft Genome Sequence of a Deep-Sea Yeast, Naganishia (Cryptococcus) liquefaciens strain N6.</title>
        <authorList>
            <person name="Han Y.W."/>
            <person name="Kajitani R."/>
            <person name="Morimoto H."/>
            <person name="Parhat M."/>
            <person name="Tsubouchi H."/>
            <person name="Bakenova O."/>
            <person name="Ogata M."/>
            <person name="Argunhan B."/>
            <person name="Aoki R."/>
            <person name="Kajiwara S."/>
            <person name="Itoh T."/>
            <person name="Iwasaki H."/>
        </authorList>
    </citation>
    <scope>NUCLEOTIDE SEQUENCE</scope>
    <source>
        <strain evidence="3">N6</strain>
    </source>
</reference>
<keyword evidence="2" id="KW-0472">Membrane</keyword>
<feature type="transmembrane region" description="Helical" evidence="2">
    <location>
        <begin position="129"/>
        <end position="151"/>
    </location>
</feature>
<dbReference type="EMBL" id="BLZA01000028">
    <property type="protein sequence ID" value="GHJ88144.1"/>
    <property type="molecule type" value="Genomic_DNA"/>
</dbReference>
<dbReference type="Proteomes" id="UP000620104">
    <property type="component" value="Unassembled WGS sequence"/>
</dbReference>
<sequence length="155" mass="16993">MSTSLPSYESTLTTPPPSYVTPLEPTFGSRIRTASPSPSVLTLPQYTANPTTEPHTLSRTCFTWGFLCPLLWIIAVAILFIDLRYEPDLPVEGEGEQTEDAQVKRERDAQIVAESIGIIRKAEIRWSRYCAVALGIETVVILVIVGVIVAASTSK</sequence>
<name>A0A8H3TXU1_9TREE</name>
<organism evidence="3 4">
    <name type="scientific">Naganishia liquefaciens</name>
    <dbReference type="NCBI Taxonomy" id="104408"/>
    <lineage>
        <taxon>Eukaryota</taxon>
        <taxon>Fungi</taxon>
        <taxon>Dikarya</taxon>
        <taxon>Basidiomycota</taxon>
        <taxon>Agaricomycotina</taxon>
        <taxon>Tremellomycetes</taxon>
        <taxon>Filobasidiales</taxon>
        <taxon>Filobasidiaceae</taxon>
        <taxon>Naganishia</taxon>
    </lineage>
</organism>
<evidence type="ECO:0000256" key="1">
    <source>
        <dbReference type="SAM" id="MobiDB-lite"/>
    </source>
</evidence>
<evidence type="ECO:0000313" key="4">
    <source>
        <dbReference type="Proteomes" id="UP000620104"/>
    </source>
</evidence>
<evidence type="ECO:0000313" key="3">
    <source>
        <dbReference type="EMBL" id="GHJ88144.1"/>
    </source>
</evidence>
<proteinExistence type="predicted"/>
<comment type="caution">
    <text evidence="3">The sequence shown here is derived from an EMBL/GenBank/DDBJ whole genome shotgun (WGS) entry which is preliminary data.</text>
</comment>
<dbReference type="AlphaFoldDB" id="A0A8H3TXU1"/>
<accession>A0A8H3TXU1</accession>
<evidence type="ECO:0000256" key="2">
    <source>
        <dbReference type="SAM" id="Phobius"/>
    </source>
</evidence>
<gene>
    <name evidence="3" type="ORF">NliqN6_4546</name>
</gene>
<keyword evidence="4" id="KW-1185">Reference proteome</keyword>
<feature type="transmembrane region" description="Helical" evidence="2">
    <location>
        <begin position="62"/>
        <end position="81"/>
    </location>
</feature>
<feature type="compositionally biased region" description="Polar residues" evidence="1">
    <location>
        <begin position="1"/>
        <end position="13"/>
    </location>
</feature>